<keyword evidence="3" id="KW-1185">Reference proteome</keyword>
<sequence>MTNPPRTIGNRIAPARFVAFVLVAIAGVAAGTHWLGWAQAVMAGFDLAGIVFLLSCIPLLDADAGAMRAAARRNDANRALLLALTGFIILTILVSIGIELGAKGAPDPLAIALVIATLVIAWLFSNMVYALHYAHIFYSGAEGGGDSGGIDLPDTKEPDYWDFAYFAFTLGMTFQTSDISITSRSVRRVVLFHCFAAFVFNIGVLAFTINVLGGGG</sequence>
<dbReference type="Proteomes" id="UP001220395">
    <property type="component" value="Chromosome"/>
</dbReference>
<feature type="transmembrane region" description="Helical" evidence="1">
    <location>
        <begin position="12"/>
        <end position="31"/>
    </location>
</feature>
<evidence type="ECO:0000256" key="1">
    <source>
        <dbReference type="SAM" id="Phobius"/>
    </source>
</evidence>
<dbReference type="Pfam" id="PF07077">
    <property type="entry name" value="DUF1345"/>
    <property type="match status" value="1"/>
</dbReference>
<keyword evidence="1" id="KW-1133">Transmembrane helix</keyword>
<reference evidence="2 3" key="1">
    <citation type="submission" date="2023-02" db="EMBL/GenBank/DDBJ databases">
        <title>Genome sequence of Sphingomonas naphthae.</title>
        <authorList>
            <person name="Kim S."/>
            <person name="Heo J."/>
            <person name="Kwon S.-W."/>
        </authorList>
    </citation>
    <scope>NUCLEOTIDE SEQUENCE [LARGE SCALE GENOMIC DNA]</scope>
    <source>
        <strain evidence="2 3">KACC 18716</strain>
    </source>
</reference>
<gene>
    <name evidence="2" type="ORF">PQ455_12465</name>
</gene>
<evidence type="ECO:0000313" key="3">
    <source>
        <dbReference type="Proteomes" id="UP001220395"/>
    </source>
</evidence>
<dbReference type="InterPro" id="IPR009781">
    <property type="entry name" value="DUF1345"/>
</dbReference>
<protein>
    <submittedName>
        <fullName evidence="2">DUF1345 domain-containing protein</fullName>
    </submittedName>
</protein>
<evidence type="ECO:0000313" key="2">
    <source>
        <dbReference type="EMBL" id="WCT72447.1"/>
    </source>
</evidence>
<dbReference type="EMBL" id="CP117411">
    <property type="protein sequence ID" value="WCT72447.1"/>
    <property type="molecule type" value="Genomic_DNA"/>
</dbReference>
<feature type="transmembrane region" description="Helical" evidence="1">
    <location>
        <begin position="80"/>
        <end position="98"/>
    </location>
</feature>
<proteinExistence type="predicted"/>
<keyword evidence="1" id="KW-0812">Transmembrane</keyword>
<accession>A0ABY7TI93</accession>
<name>A0ABY7TI93_9SPHN</name>
<organism evidence="2 3">
    <name type="scientific">Sphingomonas naphthae</name>
    <dbReference type="NCBI Taxonomy" id="1813468"/>
    <lineage>
        <taxon>Bacteria</taxon>
        <taxon>Pseudomonadati</taxon>
        <taxon>Pseudomonadota</taxon>
        <taxon>Alphaproteobacteria</taxon>
        <taxon>Sphingomonadales</taxon>
        <taxon>Sphingomonadaceae</taxon>
        <taxon>Sphingomonas</taxon>
    </lineage>
</organism>
<dbReference type="RefSeq" id="WP_273686408.1">
    <property type="nucleotide sequence ID" value="NZ_CP117411.1"/>
</dbReference>
<keyword evidence="1" id="KW-0472">Membrane</keyword>
<feature type="transmembrane region" description="Helical" evidence="1">
    <location>
        <begin position="110"/>
        <end position="131"/>
    </location>
</feature>
<feature type="transmembrane region" description="Helical" evidence="1">
    <location>
        <begin position="37"/>
        <end position="60"/>
    </location>
</feature>
<feature type="transmembrane region" description="Helical" evidence="1">
    <location>
        <begin position="189"/>
        <end position="212"/>
    </location>
</feature>